<dbReference type="CDD" id="cd03351">
    <property type="entry name" value="LbH_UDP-GlcNAc_AT"/>
    <property type="match status" value="1"/>
</dbReference>
<dbReference type="SUPFAM" id="SSF51161">
    <property type="entry name" value="Trimeric LpxA-like enzymes"/>
    <property type="match status" value="1"/>
</dbReference>
<keyword evidence="1 8" id="KW-0963">Cytoplasm</keyword>
<dbReference type="Proteomes" id="UP000268844">
    <property type="component" value="Unassembled WGS sequence"/>
</dbReference>
<dbReference type="PIRSF" id="PIRSF000456">
    <property type="entry name" value="UDP-GlcNAc_acltr"/>
    <property type="match status" value="1"/>
</dbReference>
<evidence type="ECO:0000256" key="3">
    <source>
        <dbReference type="ARBA" id="ARBA00022556"/>
    </source>
</evidence>
<dbReference type="Gene3D" id="1.20.1180.10">
    <property type="entry name" value="Udp N-acetylglucosamine O-acyltransferase, C-terminal domain"/>
    <property type="match status" value="1"/>
</dbReference>
<dbReference type="NCBIfam" id="NF003657">
    <property type="entry name" value="PRK05289.1"/>
    <property type="match status" value="1"/>
</dbReference>
<comment type="catalytic activity">
    <reaction evidence="8">
        <text>a (3R)-hydroxyacyl-[ACP] + UDP-N-acetyl-alpha-D-glucosamine = a UDP-3-O-[(3R)-3-hydroxyacyl]-N-acetyl-alpha-D-glucosamine + holo-[ACP]</text>
        <dbReference type="Rhea" id="RHEA:67812"/>
        <dbReference type="Rhea" id="RHEA-COMP:9685"/>
        <dbReference type="Rhea" id="RHEA-COMP:9945"/>
        <dbReference type="ChEBI" id="CHEBI:57705"/>
        <dbReference type="ChEBI" id="CHEBI:64479"/>
        <dbReference type="ChEBI" id="CHEBI:78827"/>
        <dbReference type="ChEBI" id="CHEBI:173225"/>
        <dbReference type="EC" id="2.3.1.129"/>
    </reaction>
</comment>
<evidence type="ECO:0000256" key="1">
    <source>
        <dbReference type="ARBA" id="ARBA00022490"/>
    </source>
</evidence>
<evidence type="ECO:0000259" key="9">
    <source>
        <dbReference type="Pfam" id="PF13720"/>
    </source>
</evidence>
<dbReference type="InterPro" id="IPR018357">
    <property type="entry name" value="Hexapep_transf_CS"/>
</dbReference>
<dbReference type="EC" id="2.3.1.129" evidence="8"/>
<evidence type="ECO:0000313" key="11">
    <source>
        <dbReference type="Proteomes" id="UP000268844"/>
    </source>
</evidence>
<keyword evidence="7 8" id="KW-0012">Acyltransferase</keyword>
<evidence type="ECO:0000256" key="6">
    <source>
        <dbReference type="ARBA" id="ARBA00023098"/>
    </source>
</evidence>
<dbReference type="NCBIfam" id="TIGR01852">
    <property type="entry name" value="lipid_A_lpxA"/>
    <property type="match status" value="1"/>
</dbReference>
<dbReference type="AlphaFoldDB" id="A0A447IFT6"/>
<keyword evidence="6 8" id="KW-0443">Lipid metabolism</keyword>
<evidence type="ECO:0000256" key="5">
    <source>
        <dbReference type="ARBA" id="ARBA00022737"/>
    </source>
</evidence>
<dbReference type="OrthoDB" id="9807278at2"/>
<dbReference type="EMBL" id="UZWD01000043">
    <property type="protein sequence ID" value="VDS06316.1"/>
    <property type="molecule type" value="Genomic_DNA"/>
</dbReference>
<dbReference type="InterPro" id="IPR037157">
    <property type="entry name" value="Acetyltransf_C_sf"/>
</dbReference>
<comment type="similarity">
    <text evidence="8">Belongs to the transferase hexapeptide repeat family. LpxA subfamily.</text>
</comment>
<feature type="domain" description="UDP N-acetylglucosamine O-acyltransferase C-terminal" evidence="9">
    <location>
        <begin position="178"/>
        <end position="253"/>
    </location>
</feature>
<evidence type="ECO:0000256" key="7">
    <source>
        <dbReference type="ARBA" id="ARBA00023315"/>
    </source>
</evidence>
<keyword evidence="4 8" id="KW-0808">Transferase</keyword>
<dbReference type="PANTHER" id="PTHR43480">
    <property type="entry name" value="ACYL-[ACYL-CARRIER-PROTEIN]--UDP-N-ACETYLGLUCOSAMINE O-ACYLTRANSFERASE"/>
    <property type="match status" value="1"/>
</dbReference>
<protein>
    <recommendedName>
        <fullName evidence="8">Acyl-[acyl-carrier-protein]--UDP-N-acetylglucosamine O-acyltransferase</fullName>
        <shortName evidence="8">UDP-N-acetylglucosamine acyltransferase</shortName>
        <ecNumber evidence="8">2.3.1.129</ecNumber>
    </recommendedName>
</protein>
<keyword evidence="5 8" id="KW-0677">Repeat</keyword>
<evidence type="ECO:0000256" key="2">
    <source>
        <dbReference type="ARBA" id="ARBA00022516"/>
    </source>
</evidence>
<dbReference type="Gene3D" id="2.160.10.10">
    <property type="entry name" value="Hexapeptide repeat proteins"/>
    <property type="match status" value="1"/>
</dbReference>
<sequence length="270" mass="28804">MTEPVVHPTAIVAEGATLGRGVRIGPYSMVGKNVVLGDNVELVSHAVIDGNTTIGAGSRIFPFASIGHEPQDLKYHGENSRLEIGERCTIREAVTINPGTEGGGMLTKVGNDCLIMANAHVAHDAIIGNNVVMANYVGIAGHVHVGDNVIFGGTCVIHQFTRIGSHAFIGAQSMVDGDVIPYGMAVGNRAVLTGLNLVGLKRRKFDREAIHRLRAAYRQIFASEGTLRERVEDAAALFKDDALVQDVVQFIADGGDRPILLPKNGHESDR</sequence>
<keyword evidence="3 8" id="KW-0441">Lipid A biosynthesis</keyword>
<accession>A0A447IFT6</accession>
<reference evidence="10 11" key="1">
    <citation type="submission" date="2018-12" db="EMBL/GenBank/DDBJ databases">
        <authorList>
            <person name="Criscuolo A."/>
        </authorList>
    </citation>
    <scope>NUCLEOTIDE SEQUENCE [LARGE SCALE GENOMIC DNA]</scope>
    <source>
        <strain evidence="10">ACIP1116281</strain>
    </source>
</reference>
<dbReference type="GO" id="GO:0008780">
    <property type="term" value="F:acyl-[acyl-carrier-protein]-UDP-N-acetylglucosamine O-acyltransferase activity"/>
    <property type="evidence" value="ECO:0007669"/>
    <property type="project" value="UniProtKB-UniRule"/>
</dbReference>
<gene>
    <name evidence="8 10" type="primary">lpxA</name>
    <name evidence="10" type="ORF">DEVEQU_03475</name>
</gene>
<organism evidence="10 11">
    <name type="scientific">Devosia equisanguinis</name>
    <dbReference type="NCBI Taxonomy" id="2490941"/>
    <lineage>
        <taxon>Bacteria</taxon>
        <taxon>Pseudomonadati</taxon>
        <taxon>Pseudomonadota</taxon>
        <taxon>Alphaproteobacteria</taxon>
        <taxon>Hyphomicrobiales</taxon>
        <taxon>Devosiaceae</taxon>
        <taxon>Devosia</taxon>
    </lineage>
</organism>
<dbReference type="GO" id="GO:0009245">
    <property type="term" value="P:lipid A biosynthetic process"/>
    <property type="evidence" value="ECO:0007669"/>
    <property type="project" value="UniProtKB-UniRule"/>
</dbReference>
<dbReference type="Pfam" id="PF13720">
    <property type="entry name" value="Acetyltransf_11"/>
    <property type="match status" value="1"/>
</dbReference>
<keyword evidence="2 8" id="KW-0444">Lipid biosynthesis</keyword>
<evidence type="ECO:0000256" key="8">
    <source>
        <dbReference type="HAMAP-Rule" id="MF_00387"/>
    </source>
</evidence>
<evidence type="ECO:0000313" key="10">
    <source>
        <dbReference type="EMBL" id="VDS06316.1"/>
    </source>
</evidence>
<comment type="function">
    <text evidence="8">Involved in the biosynthesis of lipid A, a phosphorylated glycolipid that anchors the lipopolysaccharide to the outer membrane of the cell.</text>
</comment>
<dbReference type="PANTHER" id="PTHR43480:SF1">
    <property type="entry name" value="ACYL-[ACYL-CARRIER-PROTEIN]--UDP-N-ACETYLGLUCOSAMINE O-ACYLTRANSFERASE, MITOCHONDRIAL-RELATED"/>
    <property type="match status" value="1"/>
</dbReference>
<dbReference type="InterPro" id="IPR001451">
    <property type="entry name" value="Hexapep"/>
</dbReference>
<comment type="subunit">
    <text evidence="8">Homotrimer.</text>
</comment>
<dbReference type="Pfam" id="PF00132">
    <property type="entry name" value="Hexapep"/>
    <property type="match status" value="2"/>
</dbReference>
<dbReference type="PROSITE" id="PS00101">
    <property type="entry name" value="HEXAPEP_TRANSFERASES"/>
    <property type="match status" value="1"/>
</dbReference>
<dbReference type="RefSeq" id="WP_126151837.1">
    <property type="nucleotide sequence ID" value="NZ_JBHTMH010000001.1"/>
</dbReference>
<keyword evidence="11" id="KW-1185">Reference proteome</keyword>
<name>A0A447IFT6_9HYPH</name>
<dbReference type="GO" id="GO:0005737">
    <property type="term" value="C:cytoplasm"/>
    <property type="evidence" value="ECO:0007669"/>
    <property type="project" value="UniProtKB-SubCell"/>
</dbReference>
<comment type="pathway">
    <text evidence="8">Glycolipid biosynthesis; lipid IV(A) biosynthesis; lipid IV(A) from (3R)-3-hydroxytetradecanoyl-[acyl-carrier-protein] and UDP-N-acetyl-alpha-D-glucosamine: step 1/6.</text>
</comment>
<dbReference type="InterPro" id="IPR010137">
    <property type="entry name" value="Lipid_A_LpxA"/>
</dbReference>
<dbReference type="InterPro" id="IPR011004">
    <property type="entry name" value="Trimer_LpxA-like_sf"/>
</dbReference>
<comment type="subcellular location">
    <subcellularLocation>
        <location evidence="8">Cytoplasm</location>
    </subcellularLocation>
</comment>
<dbReference type="GO" id="GO:0016020">
    <property type="term" value="C:membrane"/>
    <property type="evidence" value="ECO:0007669"/>
    <property type="project" value="GOC"/>
</dbReference>
<evidence type="ECO:0000256" key="4">
    <source>
        <dbReference type="ARBA" id="ARBA00022679"/>
    </source>
</evidence>
<dbReference type="HAMAP" id="MF_00387">
    <property type="entry name" value="LpxA"/>
    <property type="match status" value="1"/>
</dbReference>
<proteinExistence type="inferred from homology"/>
<dbReference type="UniPathway" id="UPA00359">
    <property type="reaction ID" value="UER00477"/>
</dbReference>
<dbReference type="InterPro" id="IPR029098">
    <property type="entry name" value="Acetyltransf_C"/>
</dbReference>